<name>A0A0C3EW85_PILCF</name>
<proteinExistence type="predicted"/>
<reference evidence="1 2" key="1">
    <citation type="submission" date="2014-04" db="EMBL/GenBank/DDBJ databases">
        <authorList>
            <consortium name="DOE Joint Genome Institute"/>
            <person name="Kuo A."/>
            <person name="Tarkka M."/>
            <person name="Buscot F."/>
            <person name="Kohler A."/>
            <person name="Nagy L.G."/>
            <person name="Floudas D."/>
            <person name="Copeland A."/>
            <person name="Barry K.W."/>
            <person name="Cichocki N."/>
            <person name="Veneault-Fourrey C."/>
            <person name="LaButti K."/>
            <person name="Lindquist E.A."/>
            <person name="Lipzen A."/>
            <person name="Lundell T."/>
            <person name="Morin E."/>
            <person name="Murat C."/>
            <person name="Sun H."/>
            <person name="Tunlid A."/>
            <person name="Henrissat B."/>
            <person name="Grigoriev I.V."/>
            <person name="Hibbett D.S."/>
            <person name="Martin F."/>
            <person name="Nordberg H.P."/>
            <person name="Cantor M.N."/>
            <person name="Hua S.X."/>
        </authorList>
    </citation>
    <scope>NUCLEOTIDE SEQUENCE [LARGE SCALE GENOMIC DNA]</scope>
    <source>
        <strain evidence="1 2">F 1598</strain>
    </source>
</reference>
<accession>A0A0C3EW85</accession>
<reference evidence="2" key="2">
    <citation type="submission" date="2015-01" db="EMBL/GenBank/DDBJ databases">
        <title>Evolutionary Origins and Diversification of the Mycorrhizal Mutualists.</title>
        <authorList>
            <consortium name="DOE Joint Genome Institute"/>
            <consortium name="Mycorrhizal Genomics Consortium"/>
            <person name="Kohler A."/>
            <person name="Kuo A."/>
            <person name="Nagy L.G."/>
            <person name="Floudas D."/>
            <person name="Copeland A."/>
            <person name="Barry K.W."/>
            <person name="Cichocki N."/>
            <person name="Veneault-Fourrey C."/>
            <person name="LaButti K."/>
            <person name="Lindquist E.A."/>
            <person name="Lipzen A."/>
            <person name="Lundell T."/>
            <person name="Morin E."/>
            <person name="Murat C."/>
            <person name="Riley R."/>
            <person name="Ohm R."/>
            <person name="Sun H."/>
            <person name="Tunlid A."/>
            <person name="Henrissat B."/>
            <person name="Grigoriev I.V."/>
            <person name="Hibbett D.S."/>
            <person name="Martin F."/>
        </authorList>
    </citation>
    <scope>NUCLEOTIDE SEQUENCE [LARGE SCALE GENOMIC DNA]</scope>
    <source>
        <strain evidence="2">F 1598</strain>
    </source>
</reference>
<sequence length="110" mass="12288">MNEKKVEISLGSCYNYSNPKQVGRRYVTALAKSGKCDRTAFGIRNSQQALSTTGLVRVLSQCRHTAFPRAFEKPHGLGCRRRPGVVLLELKSSTAAKDESVSYQNRARRK</sequence>
<keyword evidence="2" id="KW-1185">Reference proteome</keyword>
<dbReference type="Proteomes" id="UP000054166">
    <property type="component" value="Unassembled WGS sequence"/>
</dbReference>
<dbReference type="HOGENOM" id="CLU_2171998_0_0_1"/>
<gene>
    <name evidence="1" type="ORF">PILCRDRAFT_636847</name>
</gene>
<protein>
    <submittedName>
        <fullName evidence="1">Uncharacterized protein</fullName>
    </submittedName>
</protein>
<evidence type="ECO:0000313" key="2">
    <source>
        <dbReference type="Proteomes" id="UP000054166"/>
    </source>
</evidence>
<dbReference type="EMBL" id="KN833031">
    <property type="protein sequence ID" value="KIM76780.1"/>
    <property type="molecule type" value="Genomic_DNA"/>
</dbReference>
<dbReference type="InParanoid" id="A0A0C3EW85"/>
<evidence type="ECO:0000313" key="1">
    <source>
        <dbReference type="EMBL" id="KIM76780.1"/>
    </source>
</evidence>
<dbReference type="AlphaFoldDB" id="A0A0C3EW85"/>
<organism evidence="1 2">
    <name type="scientific">Piloderma croceum (strain F 1598)</name>
    <dbReference type="NCBI Taxonomy" id="765440"/>
    <lineage>
        <taxon>Eukaryota</taxon>
        <taxon>Fungi</taxon>
        <taxon>Dikarya</taxon>
        <taxon>Basidiomycota</taxon>
        <taxon>Agaricomycotina</taxon>
        <taxon>Agaricomycetes</taxon>
        <taxon>Agaricomycetidae</taxon>
        <taxon>Atheliales</taxon>
        <taxon>Atheliaceae</taxon>
        <taxon>Piloderma</taxon>
    </lineage>
</organism>